<evidence type="ECO:0000313" key="4">
    <source>
        <dbReference type="EMBL" id="KHJ94616.1"/>
    </source>
</evidence>
<evidence type="ECO:0000259" key="3">
    <source>
        <dbReference type="Pfam" id="PF00501"/>
    </source>
</evidence>
<dbReference type="Proteomes" id="UP000053660">
    <property type="component" value="Unassembled WGS sequence"/>
</dbReference>
<dbReference type="InterPro" id="IPR000873">
    <property type="entry name" value="AMP-dep_synth/lig_dom"/>
</dbReference>
<dbReference type="EMBL" id="KN550261">
    <property type="protein sequence ID" value="KHJ94616.1"/>
    <property type="molecule type" value="Genomic_DNA"/>
</dbReference>
<gene>
    <name evidence="4" type="ORF">OESDEN_05451</name>
</gene>
<evidence type="ECO:0000256" key="2">
    <source>
        <dbReference type="ARBA" id="ARBA00023140"/>
    </source>
</evidence>
<dbReference type="Pfam" id="PF00501">
    <property type="entry name" value="AMP-binding"/>
    <property type="match status" value="1"/>
</dbReference>
<dbReference type="SUPFAM" id="SSF56801">
    <property type="entry name" value="Acetyl-CoA synthetase-like"/>
    <property type="match status" value="1"/>
</dbReference>
<dbReference type="GO" id="GO:0016405">
    <property type="term" value="F:CoA-ligase activity"/>
    <property type="evidence" value="ECO:0007669"/>
    <property type="project" value="TreeGrafter"/>
</dbReference>
<name>A0A0B1TEV1_OESDE</name>
<reference evidence="4 5" key="1">
    <citation type="submission" date="2014-03" db="EMBL/GenBank/DDBJ databases">
        <title>Draft genome of the hookworm Oesophagostomum dentatum.</title>
        <authorList>
            <person name="Mitreva M."/>
        </authorList>
    </citation>
    <scope>NUCLEOTIDE SEQUENCE [LARGE SCALE GENOMIC DNA]</scope>
    <source>
        <strain evidence="4 5">OD-Hann</strain>
    </source>
</reference>
<accession>A0A0B1TEV1</accession>
<evidence type="ECO:0000313" key="5">
    <source>
        <dbReference type="Proteomes" id="UP000053660"/>
    </source>
</evidence>
<dbReference type="Gene3D" id="3.40.50.980">
    <property type="match status" value="1"/>
</dbReference>
<feature type="domain" description="AMP-dependent synthetase/ligase" evidence="3">
    <location>
        <begin position="34"/>
        <end position="227"/>
    </location>
</feature>
<keyword evidence="5" id="KW-1185">Reference proteome</keyword>
<evidence type="ECO:0000256" key="1">
    <source>
        <dbReference type="ARBA" id="ARBA00004275"/>
    </source>
</evidence>
<dbReference type="AlphaFoldDB" id="A0A0B1TEV1"/>
<sequence>MRSDEEKLFKKCKMTQQTQSENPYLCYTTTIQAAEISHKSFIINIQQMSLPLYGPVQPRERFLLPLSISHIFGAISAYYALMNGATIYMMSKVTPKALGENLVKLSINVSHLTPAMIMWLAADTTTENMQMNSLRSILVAGAPIDSNLAYVAKRKLSVKDMRQTYGMTELGGLCTLAHYECDKIETVGAPLPGMLFKIMNWETKQLCPPRTPGHLMVLGPQVMPSYYKNPKATGELLDPSGYVKTGDAAFYDETGHIYVLDRIKDIIKYKGTLVGPQFFLKNDFKHGV</sequence>
<keyword evidence="2" id="KW-0576">Peroxisome</keyword>
<dbReference type="GO" id="GO:0005777">
    <property type="term" value="C:peroxisome"/>
    <property type="evidence" value="ECO:0007669"/>
    <property type="project" value="UniProtKB-SubCell"/>
</dbReference>
<dbReference type="OrthoDB" id="10253869at2759"/>
<dbReference type="PANTHER" id="PTHR24096">
    <property type="entry name" value="LONG-CHAIN-FATTY-ACID--COA LIGASE"/>
    <property type="match status" value="1"/>
</dbReference>
<organism evidence="4 5">
    <name type="scientific">Oesophagostomum dentatum</name>
    <name type="common">Nodular worm</name>
    <dbReference type="NCBI Taxonomy" id="61180"/>
    <lineage>
        <taxon>Eukaryota</taxon>
        <taxon>Metazoa</taxon>
        <taxon>Ecdysozoa</taxon>
        <taxon>Nematoda</taxon>
        <taxon>Chromadorea</taxon>
        <taxon>Rhabditida</taxon>
        <taxon>Rhabditina</taxon>
        <taxon>Rhabditomorpha</taxon>
        <taxon>Strongyloidea</taxon>
        <taxon>Strongylidae</taxon>
        <taxon>Oesophagostomum</taxon>
    </lineage>
</organism>
<dbReference type="Gene3D" id="2.30.38.10">
    <property type="entry name" value="Luciferase, Domain 3"/>
    <property type="match status" value="1"/>
</dbReference>
<comment type="subcellular location">
    <subcellularLocation>
        <location evidence="1">Peroxisome</location>
    </subcellularLocation>
</comment>
<proteinExistence type="predicted"/>
<protein>
    <submittedName>
        <fullName evidence="4">AMP-binding enzyme</fullName>
    </submittedName>
</protein>
<dbReference type="PANTHER" id="PTHR24096:SF168">
    <property type="entry name" value="AMP-BINDING DOMAIN-CONTAINING PROTEIN"/>
    <property type="match status" value="1"/>
</dbReference>